<proteinExistence type="predicted"/>
<dbReference type="InterPro" id="IPR002591">
    <property type="entry name" value="Phosphodiest/P_Trfase"/>
</dbReference>
<dbReference type="RefSeq" id="WP_310298733.1">
    <property type="nucleotide sequence ID" value="NZ_BAAAPS010000014.1"/>
</dbReference>
<dbReference type="InterPro" id="IPR017850">
    <property type="entry name" value="Alkaline_phosphatase_core_sf"/>
</dbReference>
<evidence type="ECO:0008006" key="3">
    <source>
        <dbReference type="Google" id="ProtNLM"/>
    </source>
</evidence>
<gene>
    <name evidence="1" type="ORF">J2S63_000722</name>
</gene>
<protein>
    <recommendedName>
        <fullName evidence="3">Alkaline phosphatase family protein</fullName>
    </recommendedName>
</protein>
<organism evidence="1 2">
    <name type="scientific">Nocardioides marmoribigeumensis</name>
    <dbReference type="NCBI Taxonomy" id="433649"/>
    <lineage>
        <taxon>Bacteria</taxon>
        <taxon>Bacillati</taxon>
        <taxon>Actinomycetota</taxon>
        <taxon>Actinomycetes</taxon>
        <taxon>Propionibacteriales</taxon>
        <taxon>Nocardioidaceae</taxon>
        <taxon>Nocardioides</taxon>
    </lineage>
</organism>
<dbReference type="Pfam" id="PF01663">
    <property type="entry name" value="Phosphodiest"/>
    <property type="match status" value="1"/>
</dbReference>
<dbReference type="Gene3D" id="3.40.720.10">
    <property type="entry name" value="Alkaline Phosphatase, subunit A"/>
    <property type="match status" value="1"/>
</dbReference>
<dbReference type="EMBL" id="JAVDYG010000001">
    <property type="protein sequence ID" value="MDR7361169.1"/>
    <property type="molecule type" value="Genomic_DNA"/>
</dbReference>
<reference evidence="1 2" key="1">
    <citation type="submission" date="2023-07" db="EMBL/GenBank/DDBJ databases">
        <title>Sequencing the genomes of 1000 actinobacteria strains.</title>
        <authorList>
            <person name="Klenk H.-P."/>
        </authorList>
    </citation>
    <scope>NUCLEOTIDE SEQUENCE [LARGE SCALE GENOMIC DNA]</scope>
    <source>
        <strain evidence="1 2">DSM 19426</strain>
    </source>
</reference>
<dbReference type="PANTHER" id="PTHR10151:SF120">
    <property type="entry name" value="BIS(5'-ADENOSYL)-TRIPHOSPHATASE"/>
    <property type="match status" value="1"/>
</dbReference>
<sequence length="374" mass="39425">MTADDFVAPAYGDHSLADVLPAVARAIGRPLESSPEGLVLPEAGSYVVFLVDGLGRELLADHPEDAPFLASLLAGSALATAGVPSTTATSLTSLGTGMPPGGHGIVGFTARIPGTDRLINHLQWSKDVSSAEWQPHPTIFGRLAAQGVTTTAVNKREFVGSGLTDASSRGAGFVGADRWGERIVAVQAASSQVPSLTYVYDGDLDWTGHRYGVDSAQWRTQLSMTDQAAERLRETLPADVRIVVIADHGMVDADEASRVDVDALPELRDGVALLGGEARFRHLYCPAGAVDSVVATWRSVLGDRALVLPRDEAFATGWFGEVAPQVRPRIGDVVIAARGTTAVLSSRDFPYEARLVGMHGSLTPAEMLVPVLVS</sequence>
<evidence type="ECO:0000313" key="1">
    <source>
        <dbReference type="EMBL" id="MDR7361169.1"/>
    </source>
</evidence>
<name>A0ABU2BT44_9ACTN</name>
<dbReference type="Proteomes" id="UP001183648">
    <property type="component" value="Unassembled WGS sequence"/>
</dbReference>
<accession>A0ABU2BT44</accession>
<evidence type="ECO:0000313" key="2">
    <source>
        <dbReference type="Proteomes" id="UP001183648"/>
    </source>
</evidence>
<dbReference type="PANTHER" id="PTHR10151">
    <property type="entry name" value="ECTONUCLEOTIDE PYROPHOSPHATASE/PHOSPHODIESTERASE"/>
    <property type="match status" value="1"/>
</dbReference>
<dbReference type="SUPFAM" id="SSF53649">
    <property type="entry name" value="Alkaline phosphatase-like"/>
    <property type="match status" value="1"/>
</dbReference>
<comment type="caution">
    <text evidence="1">The sequence shown here is derived from an EMBL/GenBank/DDBJ whole genome shotgun (WGS) entry which is preliminary data.</text>
</comment>
<keyword evidence="2" id="KW-1185">Reference proteome</keyword>